<feature type="domain" description="Zn(2)-C6 fungal-type" evidence="5">
    <location>
        <begin position="19"/>
        <end position="50"/>
    </location>
</feature>
<dbReference type="InterPro" id="IPR001138">
    <property type="entry name" value="Zn2Cys6_DnaBD"/>
</dbReference>
<feature type="compositionally biased region" description="Pro residues" evidence="4">
    <location>
        <begin position="681"/>
        <end position="691"/>
    </location>
</feature>
<evidence type="ECO:0000256" key="3">
    <source>
        <dbReference type="SAM" id="Coils"/>
    </source>
</evidence>
<dbReference type="OrthoDB" id="2110361at2759"/>
<organism evidence="6 7">
    <name type="scientific">Myriangium duriaei CBS 260.36</name>
    <dbReference type="NCBI Taxonomy" id="1168546"/>
    <lineage>
        <taxon>Eukaryota</taxon>
        <taxon>Fungi</taxon>
        <taxon>Dikarya</taxon>
        <taxon>Ascomycota</taxon>
        <taxon>Pezizomycotina</taxon>
        <taxon>Dothideomycetes</taxon>
        <taxon>Dothideomycetidae</taxon>
        <taxon>Myriangiales</taxon>
        <taxon>Myriangiaceae</taxon>
        <taxon>Myriangium</taxon>
    </lineage>
</organism>
<dbReference type="InterPro" id="IPR036864">
    <property type="entry name" value="Zn2-C6_fun-type_DNA-bd_sf"/>
</dbReference>
<name>A0A9P4MF38_9PEZI</name>
<dbReference type="SMART" id="SM00066">
    <property type="entry name" value="GAL4"/>
    <property type="match status" value="1"/>
</dbReference>
<dbReference type="PANTHER" id="PTHR46910">
    <property type="entry name" value="TRANSCRIPTION FACTOR PDR1"/>
    <property type="match status" value="1"/>
</dbReference>
<dbReference type="SMART" id="SM00906">
    <property type="entry name" value="Fungal_trans"/>
    <property type="match status" value="1"/>
</dbReference>
<dbReference type="PROSITE" id="PS50048">
    <property type="entry name" value="ZN2_CY6_FUNGAL_2"/>
    <property type="match status" value="1"/>
</dbReference>
<dbReference type="SUPFAM" id="SSF57701">
    <property type="entry name" value="Zn2/Cys6 DNA-binding domain"/>
    <property type="match status" value="1"/>
</dbReference>
<dbReference type="PROSITE" id="PS00463">
    <property type="entry name" value="ZN2_CY6_FUNGAL_1"/>
    <property type="match status" value="1"/>
</dbReference>
<feature type="compositionally biased region" description="Polar residues" evidence="4">
    <location>
        <begin position="603"/>
        <end position="614"/>
    </location>
</feature>
<evidence type="ECO:0000256" key="1">
    <source>
        <dbReference type="ARBA" id="ARBA00022723"/>
    </source>
</evidence>
<keyword evidence="2" id="KW-0539">Nucleus</keyword>
<dbReference type="AlphaFoldDB" id="A0A9P4MF38"/>
<dbReference type="Gene3D" id="4.10.240.10">
    <property type="entry name" value="Zn(2)-C6 fungal-type DNA-binding domain"/>
    <property type="match status" value="1"/>
</dbReference>
<dbReference type="Pfam" id="PF00172">
    <property type="entry name" value="Zn_clus"/>
    <property type="match status" value="1"/>
</dbReference>
<dbReference type="EMBL" id="ML996089">
    <property type="protein sequence ID" value="KAF2150642.1"/>
    <property type="molecule type" value="Genomic_DNA"/>
</dbReference>
<dbReference type="CDD" id="cd12148">
    <property type="entry name" value="fungal_TF_MHR"/>
    <property type="match status" value="1"/>
</dbReference>
<keyword evidence="7" id="KW-1185">Reference proteome</keyword>
<evidence type="ECO:0000313" key="7">
    <source>
        <dbReference type="Proteomes" id="UP000799439"/>
    </source>
</evidence>
<gene>
    <name evidence="6" type="ORF">K461DRAFT_229174</name>
</gene>
<reference evidence="6" key="1">
    <citation type="journal article" date="2020" name="Stud. Mycol.">
        <title>101 Dothideomycetes genomes: a test case for predicting lifestyles and emergence of pathogens.</title>
        <authorList>
            <person name="Haridas S."/>
            <person name="Albert R."/>
            <person name="Binder M."/>
            <person name="Bloem J."/>
            <person name="Labutti K."/>
            <person name="Salamov A."/>
            <person name="Andreopoulos B."/>
            <person name="Baker S."/>
            <person name="Barry K."/>
            <person name="Bills G."/>
            <person name="Bluhm B."/>
            <person name="Cannon C."/>
            <person name="Castanera R."/>
            <person name="Culley D."/>
            <person name="Daum C."/>
            <person name="Ezra D."/>
            <person name="Gonzalez J."/>
            <person name="Henrissat B."/>
            <person name="Kuo A."/>
            <person name="Liang C."/>
            <person name="Lipzen A."/>
            <person name="Lutzoni F."/>
            <person name="Magnuson J."/>
            <person name="Mondo S."/>
            <person name="Nolan M."/>
            <person name="Ohm R."/>
            <person name="Pangilinan J."/>
            <person name="Park H.-J."/>
            <person name="Ramirez L."/>
            <person name="Alfaro M."/>
            <person name="Sun H."/>
            <person name="Tritt A."/>
            <person name="Yoshinaga Y."/>
            <person name="Zwiers L.-H."/>
            <person name="Turgeon B."/>
            <person name="Goodwin S."/>
            <person name="Spatafora J."/>
            <person name="Crous P."/>
            <person name="Grigoriev I."/>
        </authorList>
    </citation>
    <scope>NUCLEOTIDE SEQUENCE</scope>
    <source>
        <strain evidence="6">CBS 260.36</strain>
    </source>
</reference>
<dbReference type="GO" id="GO:0006351">
    <property type="term" value="P:DNA-templated transcription"/>
    <property type="evidence" value="ECO:0007669"/>
    <property type="project" value="InterPro"/>
</dbReference>
<sequence>MAALSAQKRAYRQRRKDPSCDACRERKVKCDATDASSCSECSSRSVKCQFTKETNRRMSSMKQVQDLERQLQLAKQQIGHLKGVIQDNGPNNSQTSNVSNLNIPEAGHIRDRSMLPRATGNFFKVRRNIRNYGRGVFKPPHAFRTPGVQSVYTDSDRGPALPPRHIVDHLLMRYKAVMHPNQPVLHWPTFQAEVDEIYRNGSFIGIRKPWIGTFFSILACAALVIDHDMAKQVNSLHFVEQAMIHINTFSDDVTIDHARSALMISIYFMETNRRSAAWIWLGSAVRTAHESGLHIEHGNVAPMQAELRKRTWWSVYNWDRLCALEIGQMNDGADPDVEVGEPTPIDDDYIKPDGFQSLEHNHAAPNPLLILVPVGRLVHQLRRTLKSRSITSATLKIYDDHFQSIMDSYPDPFPINSSTPLDPHLLYAATALHMCKFMLFRHNLTPVARASERQDAIFRCVQVAKDTAHYVWRTTPAAHNQHSRVAIHPPDMSNAEWQSRIRYVIPSLIIKHWWRCILILCLAGEHEPALTLIGAMAAINDSRKANMACGRNLAFFLDLMIQKCQSGRSSDMESDEEILAYASGDLQGSSYSAWAWAGADSRNNSTGSMNSPNRMSPPWESHAPDSAAQPVMLTDEEEREWGGWGKIEDMVRHLQRIRSNNNNHQPTQRQSPYSSPEEQRPPPQHHYPPPHQMYQQSQPQNSHAPSPYHQSYLSPSMQHRHSPPGHRNSYSQPVPAQGPITSPHIAAPKPNSRMSIKDMMM</sequence>
<evidence type="ECO:0000256" key="2">
    <source>
        <dbReference type="ARBA" id="ARBA00023242"/>
    </source>
</evidence>
<feature type="compositionally biased region" description="Polar residues" evidence="4">
    <location>
        <begin position="658"/>
        <end position="669"/>
    </location>
</feature>
<keyword evidence="3" id="KW-0175">Coiled coil</keyword>
<dbReference type="CDD" id="cd00067">
    <property type="entry name" value="GAL4"/>
    <property type="match status" value="1"/>
</dbReference>
<keyword evidence="1" id="KW-0479">Metal-binding</keyword>
<evidence type="ECO:0000313" key="6">
    <source>
        <dbReference type="EMBL" id="KAF2150642.1"/>
    </source>
</evidence>
<feature type="region of interest" description="Disordered" evidence="4">
    <location>
        <begin position="658"/>
        <end position="761"/>
    </location>
</feature>
<dbReference type="InterPro" id="IPR007219">
    <property type="entry name" value="XnlR_reg_dom"/>
</dbReference>
<dbReference type="PANTHER" id="PTHR46910:SF1">
    <property type="entry name" value="MISCELLANEOUS ZN(II)2CYS6 TRANSCRIPTION FACTOR (EUROFUNG)-RELATED"/>
    <property type="match status" value="1"/>
</dbReference>
<evidence type="ECO:0000256" key="4">
    <source>
        <dbReference type="SAM" id="MobiDB-lite"/>
    </source>
</evidence>
<proteinExistence type="predicted"/>
<feature type="region of interest" description="Disordered" evidence="4">
    <location>
        <begin position="603"/>
        <end position="629"/>
    </location>
</feature>
<feature type="compositionally biased region" description="Polar residues" evidence="4">
    <location>
        <begin position="701"/>
        <end position="717"/>
    </location>
</feature>
<dbReference type="GO" id="GO:0000981">
    <property type="term" value="F:DNA-binding transcription factor activity, RNA polymerase II-specific"/>
    <property type="evidence" value="ECO:0007669"/>
    <property type="project" value="InterPro"/>
</dbReference>
<dbReference type="Pfam" id="PF04082">
    <property type="entry name" value="Fungal_trans"/>
    <property type="match status" value="1"/>
</dbReference>
<feature type="coiled-coil region" evidence="3">
    <location>
        <begin position="57"/>
        <end position="84"/>
    </location>
</feature>
<evidence type="ECO:0000259" key="5">
    <source>
        <dbReference type="PROSITE" id="PS50048"/>
    </source>
</evidence>
<dbReference type="GO" id="GO:0003677">
    <property type="term" value="F:DNA binding"/>
    <property type="evidence" value="ECO:0007669"/>
    <property type="project" value="InterPro"/>
</dbReference>
<dbReference type="InterPro" id="IPR050987">
    <property type="entry name" value="AtrR-like"/>
</dbReference>
<dbReference type="GO" id="GO:0008270">
    <property type="term" value="F:zinc ion binding"/>
    <property type="evidence" value="ECO:0007669"/>
    <property type="project" value="InterPro"/>
</dbReference>
<dbReference type="Proteomes" id="UP000799439">
    <property type="component" value="Unassembled WGS sequence"/>
</dbReference>
<protein>
    <recommendedName>
        <fullName evidence="5">Zn(2)-C6 fungal-type domain-containing protein</fullName>
    </recommendedName>
</protein>
<comment type="caution">
    <text evidence="6">The sequence shown here is derived from an EMBL/GenBank/DDBJ whole genome shotgun (WGS) entry which is preliminary data.</text>
</comment>
<accession>A0A9P4MF38</accession>